<dbReference type="Proteomes" id="UP000656384">
    <property type="component" value="Segment"/>
</dbReference>
<sequence>MTVAELIEELKRLPQDAKVLTYGGDEAYHIASSVELVEHCSDVEYEGAKGPFVDIK</sequence>
<reference evidence="1" key="1">
    <citation type="submission" date="2020-01" db="EMBL/GenBank/DDBJ databases">
        <title>Patterns of diversity and host range of bacteriophage communities associated with bean-nodulatin bacteria.</title>
        <authorList>
            <person name="Vann Cauwenberghe J."/>
            <person name="Santamaria R.I."/>
            <person name="Bustos P."/>
            <person name="Juarez S."/>
            <person name="Gonzalez V."/>
        </authorList>
    </citation>
    <scope>NUCLEOTIDE SEQUENCE</scope>
</reference>
<gene>
    <name evidence="1" type="ORF">EVB68_036</name>
</gene>
<organism evidence="1 2">
    <name type="scientific">Rhizobium phage RHph_Y2_6</name>
    <dbReference type="NCBI Taxonomy" id="2509576"/>
    <lineage>
        <taxon>Viruses</taxon>
        <taxon>Duplodnaviria</taxon>
        <taxon>Heunggongvirae</taxon>
        <taxon>Uroviricota</taxon>
        <taxon>Caudoviricetes</taxon>
        <taxon>Schitoviridae</taxon>
        <taxon>Demetervirinae</taxon>
        <taxon>Acanvirus</taxon>
        <taxon>Acanvirus Y26</taxon>
    </lineage>
</organism>
<accession>A0A7S5QZA4</accession>
<proteinExistence type="predicted"/>
<keyword evidence="2" id="KW-1185">Reference proteome</keyword>
<name>A0A7S5QZA4_9CAUD</name>
<protein>
    <submittedName>
        <fullName evidence="1">Uncharacterized protein</fullName>
    </submittedName>
</protein>
<dbReference type="EMBL" id="MN988497">
    <property type="protein sequence ID" value="QIG68773.1"/>
    <property type="molecule type" value="Genomic_DNA"/>
</dbReference>
<evidence type="ECO:0000313" key="1">
    <source>
        <dbReference type="EMBL" id="QIG68773.1"/>
    </source>
</evidence>
<evidence type="ECO:0000313" key="2">
    <source>
        <dbReference type="Proteomes" id="UP000656384"/>
    </source>
</evidence>